<organism evidence="1 2">
    <name type="scientific">Apiospora saccharicola</name>
    <dbReference type="NCBI Taxonomy" id="335842"/>
    <lineage>
        <taxon>Eukaryota</taxon>
        <taxon>Fungi</taxon>
        <taxon>Dikarya</taxon>
        <taxon>Ascomycota</taxon>
        <taxon>Pezizomycotina</taxon>
        <taxon>Sordariomycetes</taxon>
        <taxon>Xylariomycetidae</taxon>
        <taxon>Amphisphaeriales</taxon>
        <taxon>Apiosporaceae</taxon>
        <taxon>Apiospora</taxon>
    </lineage>
</organism>
<dbReference type="Gene3D" id="1.20.1250.20">
    <property type="entry name" value="MFS general substrate transporter like domains"/>
    <property type="match status" value="1"/>
</dbReference>
<proteinExistence type="predicted"/>
<reference evidence="1 2" key="1">
    <citation type="submission" date="2023-01" db="EMBL/GenBank/DDBJ databases">
        <title>Analysis of 21 Apiospora genomes using comparative genomics revels a genus with tremendous synthesis potential of carbohydrate active enzymes and secondary metabolites.</title>
        <authorList>
            <person name="Sorensen T."/>
        </authorList>
    </citation>
    <scope>NUCLEOTIDE SEQUENCE [LARGE SCALE GENOMIC DNA]</scope>
    <source>
        <strain evidence="1 2">CBS 83171</strain>
    </source>
</reference>
<keyword evidence="2" id="KW-1185">Reference proteome</keyword>
<dbReference type="Proteomes" id="UP001446871">
    <property type="component" value="Unassembled WGS sequence"/>
</dbReference>
<evidence type="ECO:0000313" key="2">
    <source>
        <dbReference type="Proteomes" id="UP001446871"/>
    </source>
</evidence>
<name>A0ABR1WKB4_9PEZI</name>
<evidence type="ECO:0000313" key="1">
    <source>
        <dbReference type="EMBL" id="KAK8083955.1"/>
    </source>
</evidence>
<sequence>MAFAIMGKISTTRLRVPTMALATATRTTMGIFMSFVIHYLVKQGKINLEGKAVFIFGGLGALSACWN</sequence>
<dbReference type="EMBL" id="JAQQWM010000001">
    <property type="protein sequence ID" value="KAK8083955.1"/>
    <property type="molecule type" value="Genomic_DNA"/>
</dbReference>
<comment type="caution">
    <text evidence="1">The sequence shown here is derived from an EMBL/GenBank/DDBJ whole genome shotgun (WGS) entry which is preliminary data.</text>
</comment>
<dbReference type="InterPro" id="IPR036259">
    <property type="entry name" value="MFS_trans_sf"/>
</dbReference>
<accession>A0ABR1WKB4</accession>
<gene>
    <name evidence="1" type="ORF">PG996_002736</name>
</gene>
<protein>
    <submittedName>
        <fullName evidence="1">Maltose permease MAL31-like protein 2</fullName>
    </submittedName>
</protein>